<protein>
    <submittedName>
        <fullName evidence="2">Uncharacterized protein</fullName>
    </submittedName>
</protein>
<keyword evidence="1" id="KW-0472">Membrane</keyword>
<reference evidence="2 3" key="1">
    <citation type="submission" date="2019-04" db="EMBL/GenBank/DDBJ databases">
        <title>Friends and foes A comparative genomics study of 23 Aspergillus species from section Flavi.</title>
        <authorList>
            <consortium name="DOE Joint Genome Institute"/>
            <person name="Kjaerbolling I."/>
            <person name="Vesth T."/>
            <person name="Frisvad J.C."/>
            <person name="Nybo J.L."/>
            <person name="Theobald S."/>
            <person name="Kildgaard S."/>
            <person name="Isbrandt T."/>
            <person name="Kuo A."/>
            <person name="Sato A."/>
            <person name="Lyhne E.K."/>
            <person name="Kogle M.E."/>
            <person name="Wiebenga A."/>
            <person name="Kun R.S."/>
            <person name="Lubbers R.J."/>
            <person name="Makela M.R."/>
            <person name="Barry K."/>
            <person name="Chovatia M."/>
            <person name="Clum A."/>
            <person name="Daum C."/>
            <person name="Haridas S."/>
            <person name="He G."/>
            <person name="LaButti K."/>
            <person name="Lipzen A."/>
            <person name="Mondo S."/>
            <person name="Riley R."/>
            <person name="Salamov A."/>
            <person name="Simmons B.A."/>
            <person name="Magnuson J.K."/>
            <person name="Henrissat B."/>
            <person name="Mortensen U.H."/>
            <person name="Larsen T.O."/>
            <person name="Devries R.P."/>
            <person name="Grigoriev I.V."/>
            <person name="Machida M."/>
            <person name="Baker S.E."/>
            <person name="Andersen M.R."/>
        </authorList>
    </citation>
    <scope>NUCLEOTIDE SEQUENCE [LARGE SCALE GENOMIC DNA]</scope>
    <source>
        <strain evidence="2 3">CBS 117626</strain>
    </source>
</reference>
<evidence type="ECO:0000313" key="3">
    <source>
        <dbReference type="Proteomes" id="UP000326950"/>
    </source>
</evidence>
<keyword evidence="1" id="KW-0812">Transmembrane</keyword>
<dbReference type="EMBL" id="ML738610">
    <property type="protein sequence ID" value="KAE8164263.1"/>
    <property type="molecule type" value="Genomic_DNA"/>
</dbReference>
<evidence type="ECO:0000313" key="2">
    <source>
        <dbReference type="EMBL" id="KAE8164263.1"/>
    </source>
</evidence>
<gene>
    <name evidence="2" type="ORF">BDV40DRAFT_261217</name>
</gene>
<keyword evidence="3" id="KW-1185">Reference proteome</keyword>
<accession>A0A5N6V0J9</accession>
<name>A0A5N6V0J9_ASPTM</name>
<feature type="transmembrane region" description="Helical" evidence="1">
    <location>
        <begin position="36"/>
        <end position="54"/>
    </location>
</feature>
<sequence length="57" mass="6537">MSTCPIPFQTTVQCFNFSGAAQIRSRRSLPFRLHHFYGIFAPLIVIQLVLNFTYSSL</sequence>
<dbReference type="AlphaFoldDB" id="A0A5N6V0J9"/>
<organism evidence="2 3">
    <name type="scientific">Aspergillus tamarii</name>
    <dbReference type="NCBI Taxonomy" id="41984"/>
    <lineage>
        <taxon>Eukaryota</taxon>
        <taxon>Fungi</taxon>
        <taxon>Dikarya</taxon>
        <taxon>Ascomycota</taxon>
        <taxon>Pezizomycotina</taxon>
        <taxon>Eurotiomycetes</taxon>
        <taxon>Eurotiomycetidae</taxon>
        <taxon>Eurotiales</taxon>
        <taxon>Aspergillaceae</taxon>
        <taxon>Aspergillus</taxon>
        <taxon>Aspergillus subgen. Circumdati</taxon>
    </lineage>
</organism>
<dbReference type="Proteomes" id="UP000326950">
    <property type="component" value="Unassembled WGS sequence"/>
</dbReference>
<proteinExistence type="predicted"/>
<evidence type="ECO:0000256" key="1">
    <source>
        <dbReference type="SAM" id="Phobius"/>
    </source>
</evidence>
<keyword evidence="1" id="KW-1133">Transmembrane helix</keyword>